<feature type="transmembrane region" description="Helical" evidence="7">
    <location>
        <begin position="323"/>
        <end position="344"/>
    </location>
</feature>
<evidence type="ECO:0008006" key="12">
    <source>
        <dbReference type="Google" id="ProtNLM"/>
    </source>
</evidence>
<keyword evidence="5 7" id="KW-0472">Membrane</keyword>
<dbReference type="Gene3D" id="1.20.1510.10">
    <property type="entry name" value="Cation efflux protein transmembrane domain"/>
    <property type="match status" value="1"/>
</dbReference>
<feature type="compositionally biased region" description="Polar residues" evidence="6">
    <location>
        <begin position="1"/>
        <end position="20"/>
    </location>
</feature>
<dbReference type="InterPro" id="IPR027470">
    <property type="entry name" value="Cation_efflux_CTD"/>
</dbReference>
<keyword evidence="4 7" id="KW-1133">Transmembrane helix</keyword>
<dbReference type="InterPro" id="IPR050291">
    <property type="entry name" value="CDF_Transporter"/>
</dbReference>
<evidence type="ECO:0000256" key="1">
    <source>
        <dbReference type="ARBA" id="ARBA00004141"/>
    </source>
</evidence>
<evidence type="ECO:0000259" key="9">
    <source>
        <dbReference type="Pfam" id="PF16916"/>
    </source>
</evidence>
<dbReference type="SUPFAM" id="SSF160240">
    <property type="entry name" value="Cation efflux protein cytoplasmic domain-like"/>
    <property type="match status" value="1"/>
</dbReference>
<dbReference type="InterPro" id="IPR036837">
    <property type="entry name" value="Cation_efflux_CTD_sf"/>
</dbReference>
<dbReference type="InterPro" id="IPR058533">
    <property type="entry name" value="Cation_efflux_TM"/>
</dbReference>
<keyword evidence="11" id="KW-1185">Reference proteome</keyword>
<dbReference type="PANTHER" id="PTHR43840">
    <property type="entry name" value="MITOCHONDRIAL METAL TRANSPORTER 1-RELATED"/>
    <property type="match status" value="1"/>
</dbReference>
<evidence type="ECO:0000256" key="7">
    <source>
        <dbReference type="SAM" id="Phobius"/>
    </source>
</evidence>
<dbReference type="Proteomes" id="UP001447188">
    <property type="component" value="Unassembled WGS sequence"/>
</dbReference>
<evidence type="ECO:0000256" key="2">
    <source>
        <dbReference type="ARBA" id="ARBA00022448"/>
    </source>
</evidence>
<dbReference type="PANTHER" id="PTHR43840:SF12">
    <property type="entry name" value="CATION DIFFUSION FACILITATOR 1 (AFU_ORTHOLOGUE AFUA_1G14440)"/>
    <property type="match status" value="1"/>
</dbReference>
<feature type="transmembrane region" description="Helical" evidence="7">
    <location>
        <begin position="128"/>
        <end position="151"/>
    </location>
</feature>
<evidence type="ECO:0000259" key="8">
    <source>
        <dbReference type="Pfam" id="PF01545"/>
    </source>
</evidence>
<feature type="transmembrane region" description="Helical" evidence="7">
    <location>
        <begin position="157"/>
        <end position="178"/>
    </location>
</feature>
<evidence type="ECO:0000256" key="4">
    <source>
        <dbReference type="ARBA" id="ARBA00022989"/>
    </source>
</evidence>
<evidence type="ECO:0000256" key="6">
    <source>
        <dbReference type="SAM" id="MobiDB-lite"/>
    </source>
</evidence>
<evidence type="ECO:0000256" key="5">
    <source>
        <dbReference type="ARBA" id="ARBA00023136"/>
    </source>
</evidence>
<dbReference type="NCBIfam" id="TIGR01297">
    <property type="entry name" value="CDF"/>
    <property type="match status" value="1"/>
</dbReference>
<evidence type="ECO:0000313" key="10">
    <source>
        <dbReference type="EMBL" id="KAL0640153.1"/>
    </source>
</evidence>
<dbReference type="EMBL" id="JBBBZM010000005">
    <property type="protein sequence ID" value="KAL0640153.1"/>
    <property type="molecule type" value="Genomic_DNA"/>
</dbReference>
<feature type="transmembrane region" description="Helical" evidence="7">
    <location>
        <begin position="297"/>
        <end position="317"/>
    </location>
</feature>
<dbReference type="InterPro" id="IPR002524">
    <property type="entry name" value="Cation_efflux"/>
</dbReference>
<feature type="region of interest" description="Disordered" evidence="6">
    <location>
        <begin position="1"/>
        <end position="25"/>
    </location>
</feature>
<gene>
    <name evidence="10" type="ORF">Q9L58_000711</name>
</gene>
<evidence type="ECO:0000256" key="3">
    <source>
        <dbReference type="ARBA" id="ARBA00022692"/>
    </source>
</evidence>
<feature type="transmembrane region" description="Helical" evidence="7">
    <location>
        <begin position="199"/>
        <end position="218"/>
    </location>
</feature>
<dbReference type="Pfam" id="PF01545">
    <property type="entry name" value="Cation_efflux"/>
    <property type="match status" value="1"/>
</dbReference>
<reference evidence="10 11" key="1">
    <citation type="submission" date="2024-02" db="EMBL/GenBank/DDBJ databases">
        <title>Discinaceae phylogenomics.</title>
        <authorList>
            <person name="Dirks A.C."/>
            <person name="James T.Y."/>
        </authorList>
    </citation>
    <scope>NUCLEOTIDE SEQUENCE [LARGE SCALE GENOMIC DNA]</scope>
    <source>
        <strain evidence="10 11">ACD0624</strain>
    </source>
</reference>
<feature type="transmembrane region" description="Helical" evidence="7">
    <location>
        <begin position="238"/>
        <end position="259"/>
    </location>
</feature>
<feature type="domain" description="Cation efflux protein transmembrane" evidence="8">
    <location>
        <begin position="135"/>
        <end position="326"/>
    </location>
</feature>
<evidence type="ECO:0000313" key="11">
    <source>
        <dbReference type="Proteomes" id="UP001447188"/>
    </source>
</evidence>
<sequence>MASTSIVELTTIPSSPTGSDPENPRTVIDPLSLSSSIKSEEEISTLTARHRSNASRWLYSDGRLLGRGAVTVADPLAPRTPKVKQKIDVKGIKEFYQNQNESIQLLLKPVEDHVREAKEEQGDTRVRYLIAVNGSFAANILLAILQLYGAIASGSLSLFATMADSVFDPLSNLLLIVSHRAVNKVDANRFPSGKARLETAGNIVFCFLMISVSLILIVMSSRDIATNSGADETNDFHLPSIIAVGVAFTTKFCLFLYCWSLRNTYSQVRILWEDHRNDLFINGFGILTSVGGSKLRWWLDPAGAILLSVVILILWGRTAYKEFLLLIGVTADGGMLRLITYIAMTHSEHITQIDTVRAYHSGPRIIVEVDIVMTPATSLRMTHDVAEELQIKLESLPDVERAYVHVDYETSHKPEHFLKKEL</sequence>
<keyword evidence="2" id="KW-0813">Transport</keyword>
<proteinExistence type="predicted"/>
<feature type="domain" description="Cation efflux protein cytoplasmic" evidence="9">
    <location>
        <begin position="342"/>
        <end position="407"/>
    </location>
</feature>
<dbReference type="InterPro" id="IPR027469">
    <property type="entry name" value="Cation_efflux_TMD_sf"/>
</dbReference>
<organism evidence="10 11">
    <name type="scientific">Discina gigas</name>
    <dbReference type="NCBI Taxonomy" id="1032678"/>
    <lineage>
        <taxon>Eukaryota</taxon>
        <taxon>Fungi</taxon>
        <taxon>Dikarya</taxon>
        <taxon>Ascomycota</taxon>
        <taxon>Pezizomycotina</taxon>
        <taxon>Pezizomycetes</taxon>
        <taxon>Pezizales</taxon>
        <taxon>Discinaceae</taxon>
        <taxon>Discina</taxon>
    </lineage>
</organism>
<comment type="caution">
    <text evidence="10">The sequence shown here is derived from an EMBL/GenBank/DDBJ whole genome shotgun (WGS) entry which is preliminary data.</text>
</comment>
<protein>
    <recommendedName>
        <fullName evidence="12">Cation efflux protein cytoplasmic domain-containing protein</fullName>
    </recommendedName>
</protein>
<accession>A0ABR3GW23</accession>
<dbReference type="SUPFAM" id="SSF161111">
    <property type="entry name" value="Cation efflux protein transmembrane domain-like"/>
    <property type="match status" value="1"/>
</dbReference>
<dbReference type="Gene3D" id="3.30.70.1350">
    <property type="entry name" value="Cation efflux protein, cytoplasmic domain"/>
    <property type="match status" value="1"/>
</dbReference>
<name>A0ABR3GW23_9PEZI</name>
<keyword evidence="3 7" id="KW-0812">Transmembrane</keyword>
<dbReference type="Pfam" id="PF16916">
    <property type="entry name" value="ZT_dimer"/>
    <property type="match status" value="1"/>
</dbReference>
<comment type="subcellular location">
    <subcellularLocation>
        <location evidence="1">Membrane</location>
        <topology evidence="1">Multi-pass membrane protein</topology>
    </subcellularLocation>
</comment>